<reference evidence="2" key="1">
    <citation type="submission" date="2016-04" db="EMBL/GenBank/DDBJ databases">
        <authorList>
            <person name="Chen L."/>
            <person name="Zhuang W."/>
            <person name="Wang G."/>
        </authorList>
    </citation>
    <scope>NUCLEOTIDE SEQUENCE [LARGE SCALE GENOMIC DNA]</scope>
    <source>
        <strain evidence="2">208</strain>
    </source>
</reference>
<dbReference type="AlphaFoldDB" id="A0A1V9FJ45"/>
<dbReference type="InterPro" id="IPR036102">
    <property type="entry name" value="OsmC/Ohrsf"/>
</dbReference>
<dbReference type="InterPro" id="IPR052707">
    <property type="entry name" value="OsmC_Ohr_Peroxiredoxin"/>
</dbReference>
<dbReference type="SUPFAM" id="SSF82784">
    <property type="entry name" value="OsmC-like"/>
    <property type="match status" value="1"/>
</dbReference>
<name>A0A1V9FJ45_9BACT</name>
<dbReference type="Pfam" id="PF02566">
    <property type="entry name" value="OsmC"/>
    <property type="match status" value="1"/>
</dbReference>
<dbReference type="STRING" id="550983.A4R26_02650"/>
<sequence length="153" mass="16841">MNDTAHYYEVKLDWKADRKGLVSSPVLQSNIEVATPPEFHKGIAGIWSPEHLLVAAVNSCLMTTFLAIAENSKFEFISFTSNANGKLEKIDGKYIISEIVLSPELTIKNIADKEKALKVLEKSEAACLISNSIKSKIIFNPVIHNNPVTQSGL</sequence>
<dbReference type="Gene3D" id="3.30.300.20">
    <property type="match status" value="1"/>
</dbReference>
<protein>
    <submittedName>
        <fullName evidence="1">Osmotically inducible protein OsmC</fullName>
    </submittedName>
</protein>
<evidence type="ECO:0000313" key="2">
    <source>
        <dbReference type="Proteomes" id="UP000192276"/>
    </source>
</evidence>
<proteinExistence type="predicted"/>
<dbReference type="RefSeq" id="WP_081165510.1">
    <property type="nucleotide sequence ID" value="NZ_LWBP01000188.1"/>
</dbReference>
<accession>A0A1V9FJ45</accession>
<dbReference type="PANTHER" id="PTHR42830">
    <property type="entry name" value="OSMOTICALLY INDUCIBLE FAMILY PROTEIN"/>
    <property type="match status" value="1"/>
</dbReference>
<dbReference type="OrthoDB" id="9795405at2"/>
<organism evidence="1 2">
    <name type="scientific">Niastella populi</name>
    <dbReference type="NCBI Taxonomy" id="550983"/>
    <lineage>
        <taxon>Bacteria</taxon>
        <taxon>Pseudomonadati</taxon>
        <taxon>Bacteroidota</taxon>
        <taxon>Chitinophagia</taxon>
        <taxon>Chitinophagales</taxon>
        <taxon>Chitinophagaceae</taxon>
        <taxon>Niastella</taxon>
    </lineage>
</organism>
<dbReference type="PANTHER" id="PTHR42830:SF2">
    <property type="entry name" value="OSMC_OHR FAMILY PROTEIN"/>
    <property type="match status" value="1"/>
</dbReference>
<gene>
    <name evidence="1" type="ORF">A4R26_02650</name>
</gene>
<dbReference type="InterPro" id="IPR015946">
    <property type="entry name" value="KH_dom-like_a/b"/>
</dbReference>
<dbReference type="Proteomes" id="UP000192276">
    <property type="component" value="Unassembled WGS sequence"/>
</dbReference>
<evidence type="ECO:0000313" key="1">
    <source>
        <dbReference type="EMBL" id="OQP58378.1"/>
    </source>
</evidence>
<comment type="caution">
    <text evidence="1">The sequence shown here is derived from an EMBL/GenBank/DDBJ whole genome shotgun (WGS) entry which is preliminary data.</text>
</comment>
<dbReference type="InterPro" id="IPR003718">
    <property type="entry name" value="OsmC/Ohr_fam"/>
</dbReference>
<dbReference type="EMBL" id="LWBP01000188">
    <property type="protein sequence ID" value="OQP58378.1"/>
    <property type="molecule type" value="Genomic_DNA"/>
</dbReference>
<keyword evidence="2" id="KW-1185">Reference proteome</keyword>